<dbReference type="PROSITE" id="PS00061">
    <property type="entry name" value="ADH_SHORT"/>
    <property type="match status" value="1"/>
</dbReference>
<evidence type="ECO:0000256" key="2">
    <source>
        <dbReference type="ARBA" id="ARBA00022857"/>
    </source>
</evidence>
<dbReference type="PRINTS" id="PR00080">
    <property type="entry name" value="SDRFAMILY"/>
</dbReference>
<evidence type="ECO:0000313" key="5">
    <source>
        <dbReference type="EMBL" id="TDZ44713.1"/>
    </source>
</evidence>
<evidence type="ECO:0000256" key="4">
    <source>
        <dbReference type="RuleBase" id="RU000363"/>
    </source>
</evidence>
<dbReference type="InterPro" id="IPR020904">
    <property type="entry name" value="Sc_DH/Rdtase_CS"/>
</dbReference>
<accession>A0A4R8QQS0</accession>
<dbReference type="PRINTS" id="PR00081">
    <property type="entry name" value="GDHRDH"/>
</dbReference>
<dbReference type="CDD" id="cd05374">
    <property type="entry name" value="17beta-HSD-like_SDR_c"/>
    <property type="match status" value="1"/>
</dbReference>
<reference evidence="5 6" key="1">
    <citation type="submission" date="2018-12" db="EMBL/GenBank/DDBJ databases">
        <title>Genome sequence and assembly of Colletotrichum trifolii.</title>
        <authorList>
            <person name="Gan P."/>
            <person name="Shirasu K."/>
        </authorList>
    </citation>
    <scope>NUCLEOTIDE SEQUENCE [LARGE SCALE GENOMIC DNA]</scope>
    <source>
        <strain evidence="5 6">543-2</strain>
    </source>
</reference>
<protein>
    <submittedName>
        <fullName evidence="5">Oxidoreductase BOA17</fullName>
    </submittedName>
</protein>
<dbReference type="PANTHER" id="PTHR43976">
    <property type="entry name" value="SHORT CHAIN DEHYDROGENASE"/>
    <property type="match status" value="1"/>
</dbReference>
<dbReference type="SUPFAM" id="SSF51735">
    <property type="entry name" value="NAD(P)-binding Rossmann-fold domains"/>
    <property type="match status" value="1"/>
</dbReference>
<dbReference type="STRING" id="5466.A0A4R8QQS0"/>
<evidence type="ECO:0000313" key="6">
    <source>
        <dbReference type="Proteomes" id="UP000295703"/>
    </source>
</evidence>
<dbReference type="Gene3D" id="3.40.50.720">
    <property type="entry name" value="NAD(P)-binding Rossmann-like Domain"/>
    <property type="match status" value="1"/>
</dbReference>
<keyword evidence="3" id="KW-0560">Oxidoreductase</keyword>
<dbReference type="AlphaFoldDB" id="A0A4R8QQS0"/>
<dbReference type="InterPro" id="IPR002347">
    <property type="entry name" value="SDR_fam"/>
</dbReference>
<comment type="similarity">
    <text evidence="1 4">Belongs to the short-chain dehydrogenases/reductases (SDR) family.</text>
</comment>
<organism evidence="5 6">
    <name type="scientific">Colletotrichum trifolii</name>
    <dbReference type="NCBI Taxonomy" id="5466"/>
    <lineage>
        <taxon>Eukaryota</taxon>
        <taxon>Fungi</taxon>
        <taxon>Dikarya</taxon>
        <taxon>Ascomycota</taxon>
        <taxon>Pezizomycotina</taxon>
        <taxon>Sordariomycetes</taxon>
        <taxon>Hypocreomycetidae</taxon>
        <taxon>Glomerellales</taxon>
        <taxon>Glomerellaceae</taxon>
        <taxon>Colletotrichum</taxon>
        <taxon>Colletotrichum orbiculare species complex</taxon>
    </lineage>
</organism>
<dbReference type="GO" id="GO:0016491">
    <property type="term" value="F:oxidoreductase activity"/>
    <property type="evidence" value="ECO:0007669"/>
    <property type="project" value="UniProtKB-KW"/>
</dbReference>
<keyword evidence="2" id="KW-0521">NADP</keyword>
<keyword evidence="6" id="KW-1185">Reference proteome</keyword>
<dbReference type="Pfam" id="PF00106">
    <property type="entry name" value="adh_short"/>
    <property type="match status" value="1"/>
</dbReference>
<proteinExistence type="inferred from homology"/>
<comment type="caution">
    <text evidence="5">The sequence shown here is derived from an EMBL/GenBank/DDBJ whole genome shotgun (WGS) entry which is preliminary data.</text>
</comment>
<dbReference type="EMBL" id="RYZW01000129">
    <property type="protein sequence ID" value="TDZ44713.1"/>
    <property type="molecule type" value="Genomic_DNA"/>
</dbReference>
<sequence>MDSPVWFITGASSGFGLEIAKEALARGHRVIATARNPSKLSALASAGADVVALDVRADEAAVASAVDKAFALHGKITHVVNSAGYALEAAVEEASAQEASDQFGTNVLGTVKVCRAAAPHLRAQGFGAVVNFGSLGSWRGGPAMALYCATKAAVSILTEGLRDELGYFGVDVCVVEPGYFRTGFLNPGARILAGGQLDVYGEGPSGEYKELMDSADNNQAGDPVKGSRAVVDVMTSSGPAEGRKIPVRLVLGTDCLAAIRKKCRETLALLDEWEPISGSTDY</sequence>
<dbReference type="PANTHER" id="PTHR43976:SF16">
    <property type="entry name" value="SHORT-CHAIN DEHYDROGENASE_REDUCTASE FAMILY PROTEIN"/>
    <property type="match status" value="1"/>
</dbReference>
<evidence type="ECO:0000256" key="1">
    <source>
        <dbReference type="ARBA" id="ARBA00006484"/>
    </source>
</evidence>
<dbReference type="InterPro" id="IPR051911">
    <property type="entry name" value="SDR_oxidoreductase"/>
</dbReference>
<evidence type="ECO:0000256" key="3">
    <source>
        <dbReference type="ARBA" id="ARBA00023002"/>
    </source>
</evidence>
<name>A0A4R8QQS0_COLTR</name>
<dbReference type="InterPro" id="IPR036291">
    <property type="entry name" value="NAD(P)-bd_dom_sf"/>
</dbReference>
<gene>
    <name evidence="5" type="ORF">CTRI78_v009431</name>
</gene>
<dbReference type="Proteomes" id="UP000295703">
    <property type="component" value="Unassembled WGS sequence"/>
</dbReference>